<dbReference type="EMBL" id="OX465085">
    <property type="protein sequence ID" value="CAI9301302.1"/>
    <property type="molecule type" value="Genomic_DNA"/>
</dbReference>
<sequence>MDNKNLKRSSFLRWVFVDLTGNHFISSTKSIRPNGSYHDTQNPRFYTTKVACKTKNGQNLNDLLPDDGNGGLWSRVACREAQDALLDYLHSTRSLQFVDAENISRNSPKFLGKLLKGVKNKENVGQFVTRYLRYHPINEFEPFFESMGLEPYEFSTFLPRNLMFLSDDNVLLENYHVFCQYGFAPNKIGKIYKEAKEVFRYNHGILSSRLHDLQNIILDQSTVIKLVGLCPSLLIPDAIHDVLKVVKELKSSGIMNSWFIENLSEENSFDWRHILELLCLFKKLGCENEQLGRLVNQHPTLLLNNSGTTSVLIIGFLTKFGATKTNILSFFMKFPEIKGEECLYNLRRSYHFLLDIEMEVDNIAKLFCTHPYLLGSWSLKGVKTALNSLNSGKKRLCDIIMKNPQELKNLAIGTKVKPLPSSKDCTEEKTKFLLDLGFVEDSNEMKRALKRFRGRAGELQERFDCLVNMGFDRKDVVEMLKSSPQIVNQTKEVLEMKIGFLVNEMGYELSCLCAYPSSLSYAIETVKLRCMMYNWLKEQGVTNTMALSTILACSEKQFIKDKVNRHPKGIEVYEMLKTQIYSDCVI</sequence>
<gene>
    <name evidence="4" type="ORF">LSALG_LOCUS39862</name>
</gene>
<dbReference type="Proteomes" id="UP001177003">
    <property type="component" value="Chromosome 9"/>
</dbReference>
<evidence type="ECO:0000256" key="1">
    <source>
        <dbReference type="ARBA" id="ARBA00007692"/>
    </source>
</evidence>
<dbReference type="Pfam" id="PF02536">
    <property type="entry name" value="mTERF"/>
    <property type="match status" value="2"/>
</dbReference>
<accession>A0AA36EMI5</accession>
<dbReference type="GO" id="GO:0003676">
    <property type="term" value="F:nucleic acid binding"/>
    <property type="evidence" value="ECO:0007669"/>
    <property type="project" value="InterPro"/>
</dbReference>
<keyword evidence="3" id="KW-0809">Transit peptide</keyword>
<organism evidence="4 5">
    <name type="scientific">Lactuca saligna</name>
    <name type="common">Willowleaf lettuce</name>
    <dbReference type="NCBI Taxonomy" id="75948"/>
    <lineage>
        <taxon>Eukaryota</taxon>
        <taxon>Viridiplantae</taxon>
        <taxon>Streptophyta</taxon>
        <taxon>Embryophyta</taxon>
        <taxon>Tracheophyta</taxon>
        <taxon>Spermatophyta</taxon>
        <taxon>Magnoliopsida</taxon>
        <taxon>eudicotyledons</taxon>
        <taxon>Gunneridae</taxon>
        <taxon>Pentapetalae</taxon>
        <taxon>asterids</taxon>
        <taxon>campanulids</taxon>
        <taxon>Asterales</taxon>
        <taxon>Asteraceae</taxon>
        <taxon>Cichorioideae</taxon>
        <taxon>Cichorieae</taxon>
        <taxon>Lactucinae</taxon>
        <taxon>Lactuca</taxon>
    </lineage>
</organism>
<dbReference type="PANTHER" id="PTHR13068">
    <property type="entry name" value="CGI-12 PROTEIN-RELATED"/>
    <property type="match status" value="1"/>
</dbReference>
<evidence type="ECO:0000256" key="2">
    <source>
        <dbReference type="ARBA" id="ARBA00022472"/>
    </source>
</evidence>
<dbReference type="GO" id="GO:0006353">
    <property type="term" value="P:DNA-templated transcription termination"/>
    <property type="evidence" value="ECO:0007669"/>
    <property type="project" value="UniProtKB-KW"/>
</dbReference>
<dbReference type="PANTHER" id="PTHR13068:SF38">
    <property type="entry name" value="TRANSCRIPTION TERMINATION FACTOR FAMILY PROTEIN"/>
    <property type="match status" value="1"/>
</dbReference>
<comment type="similarity">
    <text evidence="1">Belongs to the mTERF family.</text>
</comment>
<evidence type="ECO:0000313" key="5">
    <source>
        <dbReference type="Proteomes" id="UP001177003"/>
    </source>
</evidence>
<evidence type="ECO:0008006" key="6">
    <source>
        <dbReference type="Google" id="ProtNLM"/>
    </source>
</evidence>
<dbReference type="Gene3D" id="1.25.70.10">
    <property type="entry name" value="Transcription termination factor 3, mitochondrial"/>
    <property type="match status" value="2"/>
</dbReference>
<protein>
    <recommendedName>
        <fullName evidence="6">Transcription termination factor MTEF18, mitochondrial-like</fullName>
    </recommendedName>
</protein>
<reference evidence="4" key="1">
    <citation type="submission" date="2023-04" db="EMBL/GenBank/DDBJ databases">
        <authorList>
            <person name="Vijverberg K."/>
            <person name="Xiong W."/>
            <person name="Schranz E."/>
        </authorList>
    </citation>
    <scope>NUCLEOTIDE SEQUENCE</scope>
</reference>
<evidence type="ECO:0000256" key="3">
    <source>
        <dbReference type="ARBA" id="ARBA00022946"/>
    </source>
</evidence>
<name>A0AA36EMI5_LACSI</name>
<evidence type="ECO:0000313" key="4">
    <source>
        <dbReference type="EMBL" id="CAI9301302.1"/>
    </source>
</evidence>
<keyword evidence="5" id="KW-1185">Reference proteome</keyword>
<keyword evidence="2" id="KW-0804">Transcription</keyword>
<keyword evidence="2" id="KW-0806">Transcription termination</keyword>
<proteinExistence type="inferred from homology"/>
<dbReference type="AlphaFoldDB" id="A0AA36EMI5"/>
<dbReference type="InterPro" id="IPR038538">
    <property type="entry name" value="MTERF_sf"/>
</dbReference>
<dbReference type="InterPro" id="IPR003690">
    <property type="entry name" value="MTERF"/>
</dbReference>
<dbReference type="SMART" id="SM00733">
    <property type="entry name" value="Mterf"/>
    <property type="match status" value="6"/>
</dbReference>
<keyword evidence="2" id="KW-0805">Transcription regulation</keyword>